<proteinExistence type="predicted"/>
<dbReference type="EMBL" id="SILG01000001">
    <property type="protein sequence ID" value="TBE72408.1"/>
    <property type="molecule type" value="Genomic_DNA"/>
</dbReference>
<feature type="signal peptide" evidence="1">
    <location>
        <begin position="1"/>
        <end position="20"/>
    </location>
</feature>
<comment type="caution">
    <text evidence="2">The sequence shown here is derived from an EMBL/GenBank/DDBJ whole genome shotgun (WGS) entry which is preliminary data.</text>
</comment>
<sequence length="177" mass="20113">MRLRIAAIAFLVATSAAAQSAEETVAYIMIGADDGASTTAFQGSKWKMNFHMDDAAQYFVRDSLNVEEIEVERISDCRYKYLIAHYGLDPKKEVMKASEYDLDFTNAREYEITLEPSDRSGFIFTMKGLEYECRPHPDHPDTPSCDDKIGFINFGDPFRAKNALKYLKEKFCVGKAF</sequence>
<keyword evidence="1" id="KW-0732">Signal</keyword>
<feature type="chain" id="PRO_5045070292" evidence="1">
    <location>
        <begin position="21"/>
        <end position="177"/>
    </location>
</feature>
<evidence type="ECO:0000313" key="2">
    <source>
        <dbReference type="EMBL" id="TBE72408.1"/>
    </source>
</evidence>
<evidence type="ECO:0000256" key="1">
    <source>
        <dbReference type="SAM" id="SignalP"/>
    </source>
</evidence>
<dbReference type="Proteomes" id="UP000291302">
    <property type="component" value="Unassembled WGS sequence"/>
</dbReference>
<reference evidence="2 3" key="1">
    <citation type="submission" date="2019-02" db="EMBL/GenBank/DDBJ databases">
        <title>The genomic architecture of introgression among sibling species of bacteria.</title>
        <authorList>
            <person name="Cavassim M.I.A."/>
            <person name="Moeskjaer S."/>
            <person name="Moslemi C."/>
            <person name="Fields B."/>
            <person name="Bachmann A."/>
            <person name="Vilhjalmsson B."/>
            <person name="Schierup M.H."/>
            <person name="Young J.P.W."/>
            <person name="Andersen S.U."/>
        </authorList>
    </citation>
    <scope>NUCLEOTIDE SEQUENCE [LARGE SCALE GENOMIC DNA]</scope>
    <source>
        <strain evidence="2 3">SM51</strain>
    </source>
</reference>
<accession>A0ABY1XXP6</accession>
<dbReference type="RefSeq" id="WP_130806711.1">
    <property type="nucleotide sequence ID" value="NZ_SILG01000001.1"/>
</dbReference>
<protein>
    <submittedName>
        <fullName evidence="2">Uncharacterized protein</fullName>
    </submittedName>
</protein>
<name>A0ABY1XXP6_9HYPH</name>
<organism evidence="2 3">
    <name type="scientific">Rhizobium beringeri</name>
    <dbReference type="NCBI Taxonomy" id="3019934"/>
    <lineage>
        <taxon>Bacteria</taxon>
        <taxon>Pseudomonadati</taxon>
        <taxon>Pseudomonadota</taxon>
        <taxon>Alphaproteobacteria</taxon>
        <taxon>Hyphomicrobiales</taxon>
        <taxon>Rhizobiaceae</taxon>
        <taxon>Rhizobium/Agrobacterium group</taxon>
        <taxon>Rhizobium</taxon>
    </lineage>
</organism>
<evidence type="ECO:0000313" key="3">
    <source>
        <dbReference type="Proteomes" id="UP000291302"/>
    </source>
</evidence>
<keyword evidence="3" id="KW-1185">Reference proteome</keyword>
<gene>
    <name evidence="2" type="ORF">ELH03_17380</name>
</gene>